<dbReference type="Gene3D" id="3.40.50.150">
    <property type="entry name" value="Vaccinia Virus protein VP39"/>
    <property type="match status" value="1"/>
</dbReference>
<dbReference type="InterPro" id="IPR008854">
    <property type="entry name" value="TPMT"/>
</dbReference>
<dbReference type="GO" id="GO:0008757">
    <property type="term" value="F:S-adenosylmethionine-dependent methyltransferase activity"/>
    <property type="evidence" value="ECO:0007669"/>
    <property type="project" value="InterPro"/>
</dbReference>
<evidence type="ECO:0000256" key="4">
    <source>
        <dbReference type="ARBA" id="ARBA00022691"/>
    </source>
</evidence>
<reference evidence="5 6" key="1">
    <citation type="submission" date="2016-12" db="EMBL/GenBank/DDBJ databases">
        <title>Isolation and genomic insights into novel planktonic Zetaproteobacteria from stratified waters of the Chesapeake Bay.</title>
        <authorList>
            <person name="McAllister S.M."/>
            <person name="Kato S."/>
            <person name="Chan C.S."/>
            <person name="Chiu B.K."/>
            <person name="Field E.K."/>
        </authorList>
    </citation>
    <scope>NUCLEOTIDE SEQUENCE [LARGE SCALE GENOMIC DNA]</scope>
    <source>
        <strain evidence="5 6">CP-8</strain>
    </source>
</reference>
<dbReference type="CDD" id="cd02440">
    <property type="entry name" value="AdoMet_MTases"/>
    <property type="match status" value="1"/>
</dbReference>
<dbReference type="PANTHER" id="PTHR32183">
    <property type="match status" value="1"/>
</dbReference>
<organism evidence="5 6">
    <name type="scientific">Mariprofundus ferrinatatus</name>
    <dbReference type="NCBI Taxonomy" id="1921087"/>
    <lineage>
        <taxon>Bacteria</taxon>
        <taxon>Pseudomonadati</taxon>
        <taxon>Pseudomonadota</taxon>
        <taxon>Candidatius Mariprofundia</taxon>
        <taxon>Mariprofundales</taxon>
        <taxon>Mariprofundaceae</taxon>
        <taxon>Mariprofundus</taxon>
    </lineage>
</organism>
<accession>A0A2K8L4V7</accession>
<dbReference type="PROSITE" id="PS51585">
    <property type="entry name" value="SAM_MT_TPMT"/>
    <property type="match status" value="1"/>
</dbReference>
<dbReference type="Pfam" id="PF05724">
    <property type="entry name" value="TPMT"/>
    <property type="match status" value="1"/>
</dbReference>
<evidence type="ECO:0000313" key="5">
    <source>
        <dbReference type="EMBL" id="ATX81269.1"/>
    </source>
</evidence>
<sequence length="189" mass="21518">MSNRAFWEGKYHNNETGWDRGNASPALLDWLKELEPCRILVPGCGRGHEVIELARRGFDVTAVDIATPAIDHMQAMLEKERLTATLIHGDLFELILEPFDAIYEQTCLCALQPEQWPAYEQWLYTHLKPGGQLLALFMQTGAEGGPPFHCDVSDMSYLFSDSRWQWPDNGNEVPHPSGRFELAHLLIRI</sequence>
<keyword evidence="1" id="KW-0597">Phosphoprotein</keyword>
<dbReference type="InterPro" id="IPR029063">
    <property type="entry name" value="SAM-dependent_MTases_sf"/>
</dbReference>
<dbReference type="AlphaFoldDB" id="A0A2K8L4V7"/>
<protein>
    <submittedName>
        <fullName evidence="5">Thiopurine S-methyltransferase (TPMT)</fullName>
    </submittedName>
</protein>
<name>A0A2K8L4V7_9PROT</name>
<keyword evidence="6" id="KW-1185">Reference proteome</keyword>
<dbReference type="Proteomes" id="UP000231637">
    <property type="component" value="Chromosome"/>
</dbReference>
<evidence type="ECO:0000256" key="2">
    <source>
        <dbReference type="ARBA" id="ARBA00022603"/>
    </source>
</evidence>
<gene>
    <name evidence="5" type="ORF">Ga0123462_0394</name>
</gene>
<dbReference type="EMBL" id="CP018800">
    <property type="protein sequence ID" value="ATX81269.1"/>
    <property type="molecule type" value="Genomic_DNA"/>
</dbReference>
<dbReference type="PANTHER" id="PTHR32183:SF6">
    <property type="entry name" value="CYSTEINE SULFINATE DESULFINASE_CYSTEINE DESULFURASE AND RELATED ENZYMES"/>
    <property type="match status" value="1"/>
</dbReference>
<dbReference type="GO" id="GO:0032259">
    <property type="term" value="P:methylation"/>
    <property type="evidence" value="ECO:0007669"/>
    <property type="project" value="UniProtKB-KW"/>
</dbReference>
<keyword evidence="3 5" id="KW-0808">Transferase</keyword>
<dbReference type="RefSeq" id="WP_100264753.1">
    <property type="nucleotide sequence ID" value="NZ_CP018800.1"/>
</dbReference>
<dbReference type="OrthoDB" id="5288703at2"/>
<dbReference type="SUPFAM" id="SSF53335">
    <property type="entry name" value="S-adenosyl-L-methionine-dependent methyltransferases"/>
    <property type="match status" value="1"/>
</dbReference>
<keyword evidence="2 5" id="KW-0489">Methyltransferase</keyword>
<keyword evidence="4" id="KW-0949">S-adenosyl-L-methionine</keyword>
<evidence type="ECO:0000256" key="1">
    <source>
        <dbReference type="ARBA" id="ARBA00022553"/>
    </source>
</evidence>
<dbReference type="KEGG" id="mfn:Ga0123462_0394"/>
<evidence type="ECO:0000313" key="6">
    <source>
        <dbReference type="Proteomes" id="UP000231637"/>
    </source>
</evidence>
<proteinExistence type="predicted"/>
<evidence type="ECO:0000256" key="3">
    <source>
        <dbReference type="ARBA" id="ARBA00022679"/>
    </source>
</evidence>